<evidence type="ECO:0000313" key="8">
    <source>
        <dbReference type="EMBL" id="KDR25335.1"/>
    </source>
</evidence>
<dbReference type="GO" id="GO:0033539">
    <property type="term" value="P:fatty acid beta-oxidation using acyl-CoA dehydrogenase"/>
    <property type="evidence" value="ECO:0007669"/>
    <property type="project" value="TreeGrafter"/>
</dbReference>
<dbReference type="Gene3D" id="1.20.140.10">
    <property type="entry name" value="Butyryl-CoA Dehydrogenase, subunit A, domain 3"/>
    <property type="match status" value="1"/>
</dbReference>
<dbReference type="InterPro" id="IPR009075">
    <property type="entry name" value="AcylCo_DH/oxidase_C"/>
</dbReference>
<dbReference type="InterPro" id="IPR046373">
    <property type="entry name" value="Acyl-CoA_Oxase/DH_mid-dom_sf"/>
</dbReference>
<dbReference type="SUPFAM" id="SSF47203">
    <property type="entry name" value="Acyl-CoA dehydrogenase C-terminal domain-like"/>
    <property type="match status" value="1"/>
</dbReference>
<proteinExistence type="inferred from homology"/>
<dbReference type="AlphaFoldDB" id="A0A656QE42"/>
<dbReference type="PIRSF" id="PIRSF016578">
    <property type="entry name" value="HsaA"/>
    <property type="match status" value="1"/>
</dbReference>
<dbReference type="InterPro" id="IPR036250">
    <property type="entry name" value="AcylCo_DH-like_C"/>
</dbReference>
<evidence type="ECO:0000256" key="2">
    <source>
        <dbReference type="ARBA" id="ARBA00009347"/>
    </source>
</evidence>
<evidence type="ECO:0000256" key="4">
    <source>
        <dbReference type="ARBA" id="ARBA00022827"/>
    </source>
</evidence>
<reference evidence="8 9" key="1">
    <citation type="submission" date="2014-03" db="EMBL/GenBank/DDBJ databases">
        <title>Draft Genome Sequences of Four Burkholderia Strains.</title>
        <authorList>
            <person name="Liu X.Y."/>
            <person name="Li C.X."/>
            <person name="Xu J.H."/>
        </authorList>
    </citation>
    <scope>NUCLEOTIDE SEQUENCE [LARGE SCALE GENOMIC DNA]</scope>
    <source>
        <strain evidence="8 9">OP-1</strain>
    </source>
</reference>
<evidence type="ECO:0000259" key="5">
    <source>
        <dbReference type="Pfam" id="PF00441"/>
    </source>
</evidence>
<dbReference type="RefSeq" id="WP_008344943.1">
    <property type="nucleotide sequence ID" value="NZ_JFHD01000049.1"/>
</dbReference>
<dbReference type="Pfam" id="PF02770">
    <property type="entry name" value="Acyl-CoA_dh_M"/>
    <property type="match status" value="1"/>
</dbReference>
<dbReference type="OrthoDB" id="7486679at2"/>
<keyword evidence="4" id="KW-0274">FAD</keyword>
<evidence type="ECO:0000256" key="1">
    <source>
        <dbReference type="ARBA" id="ARBA00001974"/>
    </source>
</evidence>
<name>A0A656QE42_9BURK</name>
<dbReference type="Gene3D" id="2.40.110.10">
    <property type="entry name" value="Butyryl-CoA Dehydrogenase, subunit A, domain 2"/>
    <property type="match status" value="1"/>
</dbReference>
<evidence type="ECO:0000259" key="7">
    <source>
        <dbReference type="Pfam" id="PF02771"/>
    </source>
</evidence>
<dbReference type="GO" id="GO:0003995">
    <property type="term" value="F:acyl-CoA dehydrogenase activity"/>
    <property type="evidence" value="ECO:0007669"/>
    <property type="project" value="TreeGrafter"/>
</dbReference>
<evidence type="ECO:0000313" key="9">
    <source>
        <dbReference type="Proteomes" id="UP000027451"/>
    </source>
</evidence>
<dbReference type="Pfam" id="PF00441">
    <property type="entry name" value="Acyl-CoA_dh_1"/>
    <property type="match status" value="1"/>
</dbReference>
<accession>A0A656QE42</accession>
<comment type="caution">
    <text evidence="8">The sequence shown here is derived from an EMBL/GenBank/DDBJ whole genome shotgun (WGS) entry which is preliminary data.</text>
</comment>
<evidence type="ECO:0000259" key="6">
    <source>
        <dbReference type="Pfam" id="PF02770"/>
    </source>
</evidence>
<gene>
    <name evidence="8" type="ORF">BG60_28810</name>
</gene>
<feature type="domain" description="Acyl-CoA dehydrogenase/oxidase C-terminal" evidence="5">
    <location>
        <begin position="220"/>
        <end position="355"/>
    </location>
</feature>
<organism evidence="8 9">
    <name type="scientific">Caballeronia zhejiangensis</name>
    <dbReference type="NCBI Taxonomy" id="871203"/>
    <lineage>
        <taxon>Bacteria</taxon>
        <taxon>Pseudomonadati</taxon>
        <taxon>Pseudomonadota</taxon>
        <taxon>Betaproteobacteria</taxon>
        <taxon>Burkholderiales</taxon>
        <taxon>Burkholderiaceae</taxon>
        <taxon>Caballeronia</taxon>
    </lineage>
</organism>
<dbReference type="GO" id="GO:0046359">
    <property type="term" value="P:butyrate catabolic process"/>
    <property type="evidence" value="ECO:0007669"/>
    <property type="project" value="TreeGrafter"/>
</dbReference>
<feature type="domain" description="Acyl-CoA dehydrogenase/oxidase N-terminal" evidence="7">
    <location>
        <begin position="7"/>
        <end position="107"/>
    </location>
</feature>
<keyword evidence="9" id="KW-1185">Reference proteome</keyword>
<dbReference type="Gene3D" id="1.10.540.10">
    <property type="entry name" value="Acyl-CoA dehydrogenase/oxidase, N-terminal domain"/>
    <property type="match status" value="1"/>
</dbReference>
<comment type="cofactor">
    <cofactor evidence="1">
        <name>FAD</name>
        <dbReference type="ChEBI" id="CHEBI:57692"/>
    </cofactor>
</comment>
<dbReference type="Pfam" id="PF02771">
    <property type="entry name" value="Acyl-CoA_dh_N"/>
    <property type="match status" value="1"/>
</dbReference>
<dbReference type="InterPro" id="IPR006091">
    <property type="entry name" value="Acyl-CoA_Oxase/DH_mid-dom"/>
</dbReference>
<protein>
    <submittedName>
        <fullName evidence="8">Acyl-CoA dehydrogenase</fullName>
    </submittedName>
</protein>
<comment type="similarity">
    <text evidence="2">Belongs to the acyl-CoA dehydrogenase family.</text>
</comment>
<feature type="domain" description="Acyl-CoA oxidase/dehydrogenase middle" evidence="6">
    <location>
        <begin position="124"/>
        <end position="210"/>
    </location>
</feature>
<dbReference type="InterPro" id="IPR013786">
    <property type="entry name" value="AcylCoA_DH/ox_N"/>
</dbReference>
<dbReference type="PANTHER" id="PTHR43884:SF12">
    <property type="entry name" value="ISOVALERYL-COA DEHYDROGENASE, MITOCHONDRIAL-RELATED"/>
    <property type="match status" value="1"/>
</dbReference>
<dbReference type="EMBL" id="JFHD01000049">
    <property type="protein sequence ID" value="KDR25335.1"/>
    <property type="molecule type" value="Genomic_DNA"/>
</dbReference>
<evidence type="ECO:0000256" key="3">
    <source>
        <dbReference type="ARBA" id="ARBA00022630"/>
    </source>
</evidence>
<dbReference type="Proteomes" id="UP000027451">
    <property type="component" value="Unassembled WGS sequence"/>
</dbReference>
<dbReference type="InterPro" id="IPR037069">
    <property type="entry name" value="AcylCoA_DH/ox_N_sf"/>
</dbReference>
<keyword evidence="3" id="KW-0285">Flavoprotein</keyword>
<dbReference type="SUPFAM" id="SSF56645">
    <property type="entry name" value="Acyl-CoA dehydrogenase NM domain-like"/>
    <property type="match status" value="1"/>
</dbReference>
<sequence>MISFELSEDQTIAQSALREFAAEVLAPNARGVDDEAKLSASTLDLLWSLGVAQSRLDTDEAGGALMSALLLEELARGDASAAVAVASSLGFAAAIRDFGSPEQVERFRSVFAEERFHAAGVLLVEPTPAFDRTNLRTTARVATGGYLLSGVKSFVPLVDDCQHFLVVAKLNDEQVAFIVDAGCTGLTISNRHATLGLRGLGAGEIAFDNVFVPEQNRLGGHGSSVVDRLLDASRASLSAILTGVSASVMDYVIPYTKERVAHGSELAKKQVIAFRIADMHMKIEGMRWMYWRAASTIDQQRPSSRFSRLSQIYASRNAMWIADEGLQMLGGHGYTRDFPLEMWYRDVRTLSVLDGIVGI</sequence>
<dbReference type="GO" id="GO:0050660">
    <property type="term" value="F:flavin adenine dinucleotide binding"/>
    <property type="evidence" value="ECO:0007669"/>
    <property type="project" value="InterPro"/>
</dbReference>
<dbReference type="PANTHER" id="PTHR43884">
    <property type="entry name" value="ACYL-COA DEHYDROGENASE"/>
    <property type="match status" value="1"/>
</dbReference>
<dbReference type="InterPro" id="IPR009100">
    <property type="entry name" value="AcylCoA_DH/oxidase_NM_dom_sf"/>
</dbReference>